<dbReference type="RefSeq" id="WP_005524168.1">
    <property type="nucleotide sequence ID" value="NZ_CP050134.2"/>
</dbReference>
<evidence type="ECO:0000313" key="2">
    <source>
        <dbReference type="Proteomes" id="UP000249886"/>
    </source>
</evidence>
<accession>A0A8B4GUW7</accession>
<sequence>MNIAVIGQGRPKKTTPLNAMEFIGPTGNVVVELVPNALVKAETIAMKTAGLSPTRKQKVGYAPPASTGFPAAALAADPQGAQYVLDLIPTMEWARRVAGTDASAVRTRFDALDDVLFEAAPRVIPPIFDELARIFAKVEKNTYARHYYAKARQVERDYDLPIDTSQRAATFVEFFNLGVVGVRELRDQVRADSQSSVQVLVAVMRAGVGAYAGVLQDIPEDKHQYFLEAILGSSGFRRSEAGFFQEAHESLRTLTSKNPDCRAVLRKSRPAHLTAAEFLSLLHDCDAIPTLAADLVDWLEGLGYREVLPSDRRLVDAVRSMSLSGLSLVPRFSVFPIDLVDALCASGIEWNGDFSEELRWQDWASDSNRCDLAGICSHKRLRGWLVANLNIRTIANNFDAFAASKPARRLVSLVLNRLVKTKQQLAGSGPEWDIFQTQQLAYVFDKRFVSMNSKAVAQLRDFDPVAELQLRISRGVMSELAWPMLEQVCKSHKSFELYDAYPAVAVRSGQSIEMIDGDAIVARGRLPKDCRTLDSAWLVGERIAVRYDDAHGARHCRLLGARTRNDGELLAPWGSQECNGKVVGTGPHYVLVDDVAMVWETGEIVDMDYFSPLKRGTSVPGIKITGLRRTRIPADHEFLMSDSLVVSAHPTTADGPCGVSNGAHIALSFGPRGGTGDYRLVTPLGSFRAPVPLCAALNRPGGGTWLLSRDRMLIDVDSGLSIAQVADGIGEVPVGALNQLRPRDLSMSTALRAVTTEQAEELWENPELATIEKLFGSNSVIAESLLSLVSKVRQLHGWFGAADYSETNNMSEAALSLLFTVTGRTGRGSRSVNPYHEATKLWEVLSRLDSDPMPAATMTFRWLDYIGREKTLVAGLAGRHLDPDVVAEVCRFLLWATELGIFGSGWQSRDAHTGHYDGDRHWRYNRNRVLVYRPDSVDSRFPDLSLTRSEFIYYLGVILAWSRHPDRPDRSAQLAAHTILTPETCTYMLGGLVVSPGEGVPAPAVRNRYGLSQPDMHVAIVQLRGLTRIDCVLGAGVNADFSETGLDIAAMAAQLNANTGKPIMHITAGQFQQAMPQFDDLSWLTNVALSETTGVPIGLDEYSAGDYLATLLHLIGNTSLDDPARGVFREKLQNLKTHGQQQLAAGEWEVGTIDIVGAADYRKLDYFTRNTMPIRVLLEGHLNELLMDLGRTGGPAGDPHDPLVSVPEIVAEVANRFAVSADSARYFLQVLALADPTDAHVRAWNGWRKSQLDKAAAPLVAQGLLVRGEHPGAGRGRFLPGAWQDGIEASKAVRYLVWEDMGPILTKCPPLWSMDRLFAAAWHDYIK</sequence>
<evidence type="ECO:0000313" key="1">
    <source>
        <dbReference type="EMBL" id="SPW23854.1"/>
    </source>
</evidence>
<name>A0A8B4GUW7_9CORY</name>
<organism evidence="1 2">
    <name type="scientific">Corynebacterium matruchotii</name>
    <dbReference type="NCBI Taxonomy" id="43768"/>
    <lineage>
        <taxon>Bacteria</taxon>
        <taxon>Bacillati</taxon>
        <taxon>Actinomycetota</taxon>
        <taxon>Actinomycetes</taxon>
        <taxon>Mycobacteriales</taxon>
        <taxon>Corynebacteriaceae</taxon>
        <taxon>Corynebacterium</taxon>
    </lineage>
</organism>
<keyword evidence="1" id="KW-0238">DNA-binding</keyword>
<dbReference type="EMBL" id="UARK01000001">
    <property type="protein sequence ID" value="SPW23854.1"/>
    <property type="molecule type" value="Genomic_DNA"/>
</dbReference>
<gene>
    <name evidence="1" type="ORF">NCTC10254_00217</name>
</gene>
<comment type="caution">
    <text evidence="1">The sequence shown here is derived from an EMBL/GenBank/DDBJ whole genome shotgun (WGS) entry which is preliminary data.</text>
</comment>
<protein>
    <submittedName>
        <fullName evidence="1">DNA-binding protein</fullName>
    </submittedName>
</protein>
<dbReference type="GO" id="GO:0003677">
    <property type="term" value="F:DNA binding"/>
    <property type="evidence" value="ECO:0007669"/>
    <property type="project" value="UniProtKB-KW"/>
</dbReference>
<proteinExistence type="predicted"/>
<dbReference type="GeneID" id="84573325"/>
<dbReference type="Proteomes" id="UP000249886">
    <property type="component" value="Unassembled WGS sequence"/>
</dbReference>
<reference evidence="1 2" key="1">
    <citation type="submission" date="2018-06" db="EMBL/GenBank/DDBJ databases">
        <authorList>
            <consortium name="Pathogen Informatics"/>
            <person name="Doyle S."/>
        </authorList>
    </citation>
    <scope>NUCLEOTIDE SEQUENCE [LARGE SCALE GENOMIC DNA]</scope>
    <source>
        <strain evidence="1 2">NCTC10254</strain>
    </source>
</reference>